<evidence type="ECO:0000256" key="2">
    <source>
        <dbReference type="ARBA" id="ARBA00022777"/>
    </source>
</evidence>
<dbReference type="InterPro" id="IPR006204">
    <property type="entry name" value="GHMP_kinase_N_dom"/>
</dbReference>
<keyword evidence="2 5" id="KW-0418">Kinase</keyword>
<dbReference type="Pfam" id="PF00288">
    <property type="entry name" value="GHMP_kinases_N"/>
    <property type="match status" value="1"/>
</dbReference>
<gene>
    <name evidence="5" type="ORF">QEZ40_003889</name>
</gene>
<dbReference type="InterPro" id="IPR012363">
    <property type="entry name" value="PduX"/>
</dbReference>
<dbReference type="EMBL" id="JASITI010000033">
    <property type="protein sequence ID" value="MDK9498694.1"/>
    <property type="molecule type" value="Genomic_DNA"/>
</dbReference>
<dbReference type="SUPFAM" id="SSF54211">
    <property type="entry name" value="Ribosomal protein S5 domain 2-like"/>
    <property type="match status" value="1"/>
</dbReference>
<evidence type="ECO:0000313" key="5">
    <source>
        <dbReference type="EMBL" id="MDK9498694.1"/>
    </source>
</evidence>
<dbReference type="PIRSF" id="PIRSF033887">
    <property type="entry name" value="PduX"/>
    <property type="match status" value="1"/>
</dbReference>
<evidence type="ECO:0000259" key="4">
    <source>
        <dbReference type="Pfam" id="PF08544"/>
    </source>
</evidence>
<dbReference type="InterPro" id="IPR014721">
    <property type="entry name" value="Ribsml_uS5_D2-typ_fold_subgr"/>
</dbReference>
<dbReference type="InterPro" id="IPR020568">
    <property type="entry name" value="Ribosomal_Su5_D2-typ_SF"/>
</dbReference>
<name>A0ABT7H0P2_9ACTN</name>
<keyword evidence="1" id="KW-0808">Transferase</keyword>
<feature type="domain" description="GHMP kinase C-terminal" evidence="4">
    <location>
        <begin position="195"/>
        <end position="268"/>
    </location>
</feature>
<protein>
    <submittedName>
        <fullName evidence="5">Kinase</fullName>
    </submittedName>
</protein>
<dbReference type="Proteomes" id="UP001223390">
    <property type="component" value="Unassembled WGS sequence"/>
</dbReference>
<organism evidence="5 6">
    <name type="scientific">Streptomyces katrae</name>
    <dbReference type="NCBI Taxonomy" id="68223"/>
    <lineage>
        <taxon>Bacteria</taxon>
        <taxon>Bacillati</taxon>
        <taxon>Actinomycetota</taxon>
        <taxon>Actinomycetes</taxon>
        <taxon>Kitasatosporales</taxon>
        <taxon>Streptomycetaceae</taxon>
        <taxon>Streptomyces</taxon>
    </lineage>
</organism>
<evidence type="ECO:0000313" key="6">
    <source>
        <dbReference type="Proteomes" id="UP001223390"/>
    </source>
</evidence>
<dbReference type="Gene3D" id="3.30.230.10">
    <property type="match status" value="1"/>
</dbReference>
<proteinExistence type="predicted"/>
<dbReference type="GO" id="GO:0016301">
    <property type="term" value="F:kinase activity"/>
    <property type="evidence" value="ECO:0007669"/>
    <property type="project" value="UniProtKB-KW"/>
</dbReference>
<dbReference type="RefSeq" id="WP_285344785.1">
    <property type="nucleotide sequence ID" value="NZ_JASITI010000033.1"/>
</dbReference>
<accession>A0ABT7H0P2</accession>
<reference evidence="5 6" key="1">
    <citation type="submission" date="2023-05" db="EMBL/GenBank/DDBJ databases">
        <title>Sequencing and Assembly of Streptomyces sp. NP73.</title>
        <authorList>
            <person name="Konwar A.N."/>
            <person name="Saikia K."/>
            <person name="Thakur D."/>
        </authorList>
    </citation>
    <scope>NUCLEOTIDE SEQUENCE [LARGE SCALE GENOMIC DNA]</scope>
    <source>
        <strain evidence="5 6">NP73</strain>
    </source>
</reference>
<evidence type="ECO:0000259" key="3">
    <source>
        <dbReference type="Pfam" id="PF00288"/>
    </source>
</evidence>
<keyword evidence="6" id="KW-1185">Reference proteome</keyword>
<evidence type="ECO:0000256" key="1">
    <source>
        <dbReference type="ARBA" id="ARBA00022679"/>
    </source>
</evidence>
<comment type="caution">
    <text evidence="5">The sequence shown here is derived from an EMBL/GenBank/DDBJ whole genome shotgun (WGS) entry which is preliminary data.</text>
</comment>
<dbReference type="Pfam" id="PF08544">
    <property type="entry name" value="GHMP_kinases_C"/>
    <property type="match status" value="1"/>
</dbReference>
<feature type="domain" description="GHMP kinase N-terminal" evidence="3">
    <location>
        <begin position="65"/>
        <end position="127"/>
    </location>
</feature>
<sequence>MPGAGRGSAFGTFGELLQGVLPGSGGHFMVTLPLARWSTAEFSYEPSAPGVRVTPAHKHRAARLAVRALRAAGLDGGGRLHLGGELPEGKGMASSSADLVATARAVADAVGARSGPADVEALLRGVEPTDGVMYDEVVAFGHREVRLRERLGTVPAMTVVGYDEGGTVDTIGRNRTAAAPGAAERREYALLLDRAREAVRAADLPALGRVATRSAELHARRHPRPALPTLLRVCRDVGGLGVACAHSGTVLGILLPHDDPATPAKAAAARSACAAALPGPTRLHRTLGPADDWTGAGVLGTPGQRAAALACAEAT</sequence>
<dbReference type="InterPro" id="IPR013750">
    <property type="entry name" value="GHMP_kinase_C_dom"/>
</dbReference>